<proteinExistence type="inferred from homology"/>
<dbReference type="InterPro" id="IPR047984">
    <property type="entry name" value="XylE-like"/>
</dbReference>
<keyword evidence="4" id="KW-1003">Cell membrane</keyword>
<dbReference type="InterPro" id="IPR036259">
    <property type="entry name" value="MFS_trans_sf"/>
</dbReference>
<evidence type="ECO:0000256" key="4">
    <source>
        <dbReference type="ARBA" id="ARBA00022475"/>
    </source>
</evidence>
<dbReference type="PROSITE" id="PS00217">
    <property type="entry name" value="SUGAR_TRANSPORT_2"/>
    <property type="match status" value="1"/>
</dbReference>
<name>A0A3A0H7A9_STAGA</name>
<comment type="caution">
    <text evidence="10">The sequence shown here is derived from an EMBL/GenBank/DDBJ whole genome shotgun (WGS) entry which is preliminary data.</text>
</comment>
<organism evidence="10 11">
    <name type="scientific">Staphylococcus gallinarum</name>
    <dbReference type="NCBI Taxonomy" id="1293"/>
    <lineage>
        <taxon>Bacteria</taxon>
        <taxon>Bacillati</taxon>
        <taxon>Bacillota</taxon>
        <taxon>Bacilli</taxon>
        <taxon>Bacillales</taxon>
        <taxon>Staphylococcaceae</taxon>
        <taxon>Staphylococcus</taxon>
    </lineage>
</organism>
<evidence type="ECO:0000313" key="10">
    <source>
        <dbReference type="EMBL" id="RIL41593.1"/>
    </source>
</evidence>
<dbReference type="Proteomes" id="UP000283576">
    <property type="component" value="Unassembled WGS sequence"/>
</dbReference>
<evidence type="ECO:0000256" key="1">
    <source>
        <dbReference type="ARBA" id="ARBA00004651"/>
    </source>
</evidence>
<dbReference type="Pfam" id="PF00083">
    <property type="entry name" value="Sugar_tr"/>
    <property type="match status" value="1"/>
</dbReference>
<dbReference type="EMBL" id="QXRZ01000009">
    <property type="protein sequence ID" value="RIL41593.1"/>
    <property type="molecule type" value="Genomic_DNA"/>
</dbReference>
<reference evidence="10 11" key="1">
    <citation type="journal article" date="2016" name="Front. Microbiol.">
        <title>Comprehensive Phylogenetic Analysis of Bovine Non-aureus Staphylococci Species Based on Whole-Genome Sequencing.</title>
        <authorList>
            <person name="Naushad S."/>
            <person name="Barkema H.W."/>
            <person name="Luby C."/>
            <person name="Condas L.A."/>
            <person name="Nobrega D.B."/>
            <person name="Carson D.A."/>
            <person name="De Buck J."/>
        </authorList>
    </citation>
    <scope>NUCLEOTIDE SEQUENCE [LARGE SCALE GENOMIC DNA]</scope>
    <source>
        <strain evidence="10 11">SNUC 1388</strain>
    </source>
</reference>
<evidence type="ECO:0000256" key="9">
    <source>
        <dbReference type="RuleBase" id="RU003346"/>
    </source>
</evidence>
<dbReference type="InterPro" id="IPR020846">
    <property type="entry name" value="MFS_dom"/>
</dbReference>
<keyword evidence="7" id="KW-1133">Transmembrane helix</keyword>
<gene>
    <name evidence="10" type="ORF">BUZ01_11710</name>
</gene>
<dbReference type="InterPro" id="IPR005828">
    <property type="entry name" value="MFS_sugar_transport-like"/>
</dbReference>
<comment type="similarity">
    <text evidence="2 9">Belongs to the major facilitator superfamily. Sugar transporter (TC 2.A.1.1) family.</text>
</comment>
<evidence type="ECO:0000256" key="2">
    <source>
        <dbReference type="ARBA" id="ARBA00010992"/>
    </source>
</evidence>
<dbReference type="PRINTS" id="PR00171">
    <property type="entry name" value="SUGRTRNSPORT"/>
</dbReference>
<comment type="subcellular location">
    <subcellularLocation>
        <location evidence="1">Cell membrane</location>
        <topology evidence="1">Multi-pass membrane protein</topology>
    </subcellularLocation>
</comment>
<evidence type="ECO:0000256" key="3">
    <source>
        <dbReference type="ARBA" id="ARBA00022448"/>
    </source>
</evidence>
<dbReference type="FunFam" id="1.20.1250.20:FF:000218">
    <property type="entry name" value="facilitated trehalose transporter Tret1"/>
    <property type="match status" value="1"/>
</dbReference>
<dbReference type="SUPFAM" id="SSF103473">
    <property type="entry name" value="MFS general substrate transporter"/>
    <property type="match status" value="1"/>
</dbReference>
<keyword evidence="3 9" id="KW-0813">Transport</keyword>
<sequence length="481" mass="52767">MEVFIIKHSDIDRKNRKMLKITVISTLGGLLFGFDTGVINGALPYMSLSSQLNLSPATEGLVSSSLIFGAAFGAISGGKLADTFGRKKMIMCLAIIFFFATLGCGLSPNVFSMVTFRIILGLAVGGASVIVPTFLSEMAAKEQRGRMVTQNELMIVTGQLSAYVINAVLGNAIDNPGIWRVMLLVATLPAVFLWFGMLTVPESPRWYASKHKYWPAYNILRSLRDEQTAESEVREIKTHIDNERRLKSDSNISFKQAWVRRILYIGIGIGIVQQVTGVNSIMYYGTEILRNAGLATKAALIGNIANGIVSVLAVFVGIWLLGKVGRKPMLLVGQAGVIVTLVLLGICPLFLQNSPAFPFIVLSLTVTFLAFMQGAIAPVTWLMLSEIFPLKVRGFGMGASVFFLWMANFTVSLVFPILLGHLGLSNTFIIFALLNIMSIIFVKIFLPETKGKSLEEIEDYFKSQITTKSQRTKKIAKEPKL</sequence>
<dbReference type="CDD" id="cd17359">
    <property type="entry name" value="MFS_XylE_like"/>
    <property type="match status" value="1"/>
</dbReference>
<evidence type="ECO:0000256" key="8">
    <source>
        <dbReference type="ARBA" id="ARBA00023136"/>
    </source>
</evidence>
<dbReference type="AlphaFoldDB" id="A0A3A0H7A9"/>
<dbReference type="NCBIfam" id="TIGR00879">
    <property type="entry name" value="SP"/>
    <property type="match status" value="1"/>
</dbReference>
<keyword evidence="6" id="KW-0812">Transmembrane</keyword>
<protein>
    <submittedName>
        <fullName evidence="10">Sugar porter family MFS transporter</fullName>
    </submittedName>
</protein>
<dbReference type="InterPro" id="IPR005829">
    <property type="entry name" value="Sugar_transporter_CS"/>
</dbReference>
<dbReference type="PROSITE" id="PS50850">
    <property type="entry name" value="MFS"/>
    <property type="match status" value="1"/>
</dbReference>
<dbReference type="Gene3D" id="1.20.1250.20">
    <property type="entry name" value="MFS general substrate transporter like domains"/>
    <property type="match status" value="1"/>
</dbReference>
<dbReference type="GO" id="GO:0005886">
    <property type="term" value="C:plasma membrane"/>
    <property type="evidence" value="ECO:0007669"/>
    <property type="project" value="UniProtKB-SubCell"/>
</dbReference>
<evidence type="ECO:0000256" key="7">
    <source>
        <dbReference type="ARBA" id="ARBA00022989"/>
    </source>
</evidence>
<dbReference type="GO" id="GO:0022857">
    <property type="term" value="F:transmembrane transporter activity"/>
    <property type="evidence" value="ECO:0007669"/>
    <property type="project" value="InterPro"/>
</dbReference>
<dbReference type="PANTHER" id="PTHR48020">
    <property type="entry name" value="PROTON MYO-INOSITOL COTRANSPORTER"/>
    <property type="match status" value="1"/>
</dbReference>
<dbReference type="InterPro" id="IPR003663">
    <property type="entry name" value="Sugar/inositol_transpt"/>
</dbReference>
<keyword evidence="5" id="KW-0762">Sugar transport</keyword>
<dbReference type="InterPro" id="IPR050814">
    <property type="entry name" value="Myo-inositol_Transporter"/>
</dbReference>
<accession>A0A3A0H7A9</accession>
<dbReference type="PANTHER" id="PTHR48020:SF12">
    <property type="entry name" value="PROTON MYO-INOSITOL COTRANSPORTER"/>
    <property type="match status" value="1"/>
</dbReference>
<evidence type="ECO:0000313" key="11">
    <source>
        <dbReference type="Proteomes" id="UP000283576"/>
    </source>
</evidence>
<evidence type="ECO:0000256" key="6">
    <source>
        <dbReference type="ARBA" id="ARBA00022692"/>
    </source>
</evidence>
<evidence type="ECO:0000256" key="5">
    <source>
        <dbReference type="ARBA" id="ARBA00022597"/>
    </source>
</evidence>
<keyword evidence="8" id="KW-0472">Membrane</keyword>